<dbReference type="PANTHER" id="PTHR23130:SF167">
    <property type="entry name" value="CYTOCHROME B561 AND DOMON DOMAIN-CONTAINING PROTEIN"/>
    <property type="match status" value="1"/>
</dbReference>
<evidence type="ECO:0000256" key="2">
    <source>
        <dbReference type="ARBA" id="ARBA00022448"/>
    </source>
</evidence>
<reference evidence="10 11" key="1">
    <citation type="journal article" date="2020" name="Mol. Biol. Evol.">
        <title>Distinct Expression and Methylation Patterns for Genes with Different Fates following a Single Whole-Genome Duplication in Flowering Plants.</title>
        <authorList>
            <person name="Shi T."/>
            <person name="Rahmani R.S."/>
            <person name="Gugger P.F."/>
            <person name="Wang M."/>
            <person name="Li H."/>
            <person name="Zhang Y."/>
            <person name="Li Z."/>
            <person name="Wang Q."/>
            <person name="Van de Peer Y."/>
            <person name="Marchal K."/>
            <person name="Chen J."/>
        </authorList>
    </citation>
    <scope>NUCLEOTIDE SEQUENCE [LARGE SCALE GENOMIC DNA]</scope>
    <source>
        <tissue evidence="10">Leaf</tissue>
    </source>
</reference>
<evidence type="ECO:0000256" key="1">
    <source>
        <dbReference type="ARBA" id="ARBA00004370"/>
    </source>
</evidence>
<dbReference type="EMBL" id="DUZY01000001">
    <property type="protein sequence ID" value="DAD20293.1"/>
    <property type="molecule type" value="Genomic_DNA"/>
</dbReference>
<feature type="signal peptide" evidence="8">
    <location>
        <begin position="1"/>
        <end position="23"/>
    </location>
</feature>
<evidence type="ECO:0000256" key="6">
    <source>
        <dbReference type="SAM" id="MobiDB-lite"/>
    </source>
</evidence>
<keyword evidence="7" id="KW-1133">Transmembrane helix</keyword>
<feature type="region of interest" description="Disordered" evidence="6">
    <location>
        <begin position="288"/>
        <end position="311"/>
    </location>
</feature>
<keyword evidence="4 7" id="KW-0472">Membrane</keyword>
<feature type="domain" description="DOMON" evidence="9">
    <location>
        <begin position="46"/>
        <end position="160"/>
    </location>
</feature>
<feature type="compositionally biased region" description="Low complexity" evidence="6">
    <location>
        <begin position="292"/>
        <end position="304"/>
    </location>
</feature>
<comment type="subcellular location">
    <subcellularLocation>
        <location evidence="1">Membrane</location>
    </subcellularLocation>
</comment>
<dbReference type="PROSITE" id="PS50836">
    <property type="entry name" value="DOMON"/>
    <property type="match status" value="1"/>
</dbReference>
<keyword evidence="2" id="KW-0813">Transport</keyword>
<organism evidence="10 11">
    <name type="scientific">Nelumbo nucifera</name>
    <name type="common">Sacred lotus</name>
    <dbReference type="NCBI Taxonomy" id="4432"/>
    <lineage>
        <taxon>Eukaryota</taxon>
        <taxon>Viridiplantae</taxon>
        <taxon>Streptophyta</taxon>
        <taxon>Embryophyta</taxon>
        <taxon>Tracheophyta</taxon>
        <taxon>Spermatophyta</taxon>
        <taxon>Magnoliopsida</taxon>
        <taxon>Proteales</taxon>
        <taxon>Nelumbonaceae</taxon>
        <taxon>Nelumbo</taxon>
    </lineage>
</organism>
<evidence type="ECO:0000256" key="3">
    <source>
        <dbReference type="ARBA" id="ARBA00022729"/>
    </source>
</evidence>
<dbReference type="PIRSF" id="PIRSF037471">
    <property type="entry name" value="UCP037471"/>
    <property type="match status" value="1"/>
</dbReference>
<feature type="chain" id="PRO_5032932074" description="DOMON domain-containing protein" evidence="8">
    <location>
        <begin position="24"/>
        <end position="311"/>
    </location>
</feature>
<keyword evidence="7" id="KW-0812">Transmembrane</keyword>
<accession>A0A822XKP9</accession>
<dbReference type="InterPro" id="IPR017214">
    <property type="entry name" value="UCP037471"/>
</dbReference>
<gene>
    <name evidence="10" type="ORF">HUJ06_021756</name>
</gene>
<feature type="transmembrane region" description="Helical" evidence="7">
    <location>
        <begin position="255"/>
        <end position="278"/>
    </location>
</feature>
<dbReference type="GO" id="GO:0046872">
    <property type="term" value="F:metal ion binding"/>
    <property type="evidence" value="ECO:0007669"/>
    <property type="project" value="UniProtKB-KW"/>
</dbReference>
<evidence type="ECO:0000256" key="4">
    <source>
        <dbReference type="ARBA" id="ARBA00023136"/>
    </source>
</evidence>
<dbReference type="CDD" id="cd08760">
    <property type="entry name" value="Cyt_b561_FRRS1_like"/>
    <property type="match status" value="1"/>
</dbReference>
<dbReference type="CDD" id="cd09629">
    <property type="entry name" value="DOMON_CIL1_like"/>
    <property type="match status" value="1"/>
</dbReference>
<dbReference type="PANTHER" id="PTHR23130">
    <property type="entry name" value="CYTOCHROME B561 AND DOMON DOMAIN-CONTAINING PROTEIN"/>
    <property type="match status" value="1"/>
</dbReference>
<evidence type="ECO:0000256" key="8">
    <source>
        <dbReference type="SAM" id="SignalP"/>
    </source>
</evidence>
<feature type="binding site" description="axial binding residue" evidence="5">
    <location>
        <position position="224"/>
    </location>
    <ligand>
        <name>heme b</name>
        <dbReference type="ChEBI" id="CHEBI:60344"/>
        <label>1</label>
    </ligand>
    <ligandPart>
        <name>Fe</name>
        <dbReference type="ChEBI" id="CHEBI:18248"/>
    </ligandPart>
</feature>
<evidence type="ECO:0000256" key="7">
    <source>
        <dbReference type="SAM" id="Phobius"/>
    </source>
</evidence>
<dbReference type="AlphaFoldDB" id="A0A822XKP9"/>
<comment type="caution">
    <text evidence="10">The sequence shown here is derived from an EMBL/GenBank/DDBJ whole genome shotgun (WGS) entry which is preliminary data.</text>
</comment>
<keyword evidence="5" id="KW-0479">Metal-binding</keyword>
<sequence length="311" mass="34531">MTTVSSPMLFLCVLISLFFSSSAQTCQSYTFSSNRQFSSCSDLPVLNSYLHWTYSPSAGSVQIAYRHTGVTTSNWVAWAINPTSQGMIGAQALVAYQQSNGSMLAYTSPVTSVSTSLAEGNLSFQVSDLLATFDNNEMTIFATIELPNNLTTVNQVWQVGPVDQSTPRSHTTSGDNINSKGSLNFLSGQTTTTGNSVQRRRNVLALLLRPNKDHKYRFYWNIYHHSIGYSVIILSVINIFKGFDILQLGKNWKRAYIGIIVFLGFNFLMLEAITWNIVLKRRSRSSEKSHHGVNGVNGVNGYYGDRSQEVV</sequence>
<proteinExistence type="predicted"/>
<protein>
    <recommendedName>
        <fullName evidence="9">DOMON domain-containing protein</fullName>
    </recommendedName>
</protein>
<dbReference type="Proteomes" id="UP000607653">
    <property type="component" value="Unassembled WGS sequence"/>
</dbReference>
<dbReference type="InterPro" id="IPR005018">
    <property type="entry name" value="DOMON_domain"/>
</dbReference>
<dbReference type="GO" id="GO:0016020">
    <property type="term" value="C:membrane"/>
    <property type="evidence" value="ECO:0007669"/>
    <property type="project" value="UniProtKB-SubCell"/>
</dbReference>
<name>A0A822XKP9_NELNU</name>
<dbReference type="Pfam" id="PF04526">
    <property type="entry name" value="DUF568"/>
    <property type="match status" value="1"/>
</dbReference>
<keyword evidence="11" id="KW-1185">Reference proteome</keyword>
<evidence type="ECO:0000259" key="9">
    <source>
        <dbReference type="PROSITE" id="PS50836"/>
    </source>
</evidence>
<evidence type="ECO:0000313" key="11">
    <source>
        <dbReference type="Proteomes" id="UP000607653"/>
    </source>
</evidence>
<evidence type="ECO:0000256" key="5">
    <source>
        <dbReference type="PIRSR" id="PIRSR037471-1"/>
    </source>
</evidence>
<feature type="region of interest" description="Disordered" evidence="6">
    <location>
        <begin position="162"/>
        <end position="182"/>
    </location>
</feature>
<keyword evidence="3 8" id="KW-0732">Signal</keyword>
<keyword evidence="5" id="KW-0408">Iron</keyword>
<evidence type="ECO:0000313" key="10">
    <source>
        <dbReference type="EMBL" id="DAD20293.1"/>
    </source>
</evidence>
<dbReference type="InterPro" id="IPR045265">
    <property type="entry name" value="AIR12_DOMON"/>
</dbReference>
<feature type="transmembrane region" description="Helical" evidence="7">
    <location>
        <begin position="222"/>
        <end position="243"/>
    </location>
</feature>